<evidence type="ECO:0000313" key="1">
    <source>
        <dbReference type="EMBL" id="KAG9070968.1"/>
    </source>
</evidence>
<accession>A0A9P7Y290</accession>
<dbReference type="Proteomes" id="UP000707451">
    <property type="component" value="Unassembled WGS sequence"/>
</dbReference>
<reference evidence="1" key="1">
    <citation type="submission" date="2021-06" db="EMBL/GenBank/DDBJ databases">
        <title>Genome Sequence of Mortierella hyaline Strain SCG-10, a Cold-Adapted, Nitrate-Reducing Fungus Isolated from Soil in Minnesota, USA.</title>
        <authorList>
            <person name="Aldossari N."/>
        </authorList>
    </citation>
    <scope>NUCLEOTIDE SEQUENCE</scope>
    <source>
        <strain evidence="1">SCG-10</strain>
    </source>
</reference>
<dbReference type="EMBL" id="JAHRHY010000003">
    <property type="protein sequence ID" value="KAG9070968.1"/>
    <property type="molecule type" value="Genomic_DNA"/>
</dbReference>
<dbReference type="AlphaFoldDB" id="A0A9P7Y290"/>
<dbReference type="InterPro" id="IPR036412">
    <property type="entry name" value="HAD-like_sf"/>
</dbReference>
<name>A0A9P7Y290_9FUNG</name>
<dbReference type="SUPFAM" id="SSF56784">
    <property type="entry name" value="HAD-like"/>
    <property type="match status" value="1"/>
</dbReference>
<evidence type="ECO:0000313" key="2">
    <source>
        <dbReference type="Proteomes" id="UP000707451"/>
    </source>
</evidence>
<dbReference type="Gene3D" id="3.40.50.1000">
    <property type="entry name" value="HAD superfamily/HAD-like"/>
    <property type="match status" value="1"/>
</dbReference>
<evidence type="ECO:0008006" key="3">
    <source>
        <dbReference type="Google" id="ProtNLM"/>
    </source>
</evidence>
<dbReference type="InterPro" id="IPR023214">
    <property type="entry name" value="HAD_sf"/>
</dbReference>
<dbReference type="OrthoDB" id="2012566at2759"/>
<proteinExistence type="predicted"/>
<gene>
    <name evidence="1" type="ORF">KI688_008511</name>
</gene>
<protein>
    <recommendedName>
        <fullName evidence="3">HAD-like protein</fullName>
    </recommendedName>
</protein>
<sequence length="359" mass="40320">MMTFSTAPQEINFPLTLPRAIFLDSGGVINDNDRRAPQWVHHLEQYMPTSKIGGPGRLWGKGNAIMSDRLFKGENPLWKALIDRSKDFHQFYRDYHLFWIQEGVRLVNSFLKEEYDEAVNNLQGHGDDGANKETPPLVQLALPESEEEQIQIAYDAHLYCTSIVRADFPGAVEAILELKFEQGFTMYTCSGESATELELTFKTLGMSTLLAQDEKKAAHGRSSTPTSQAITDISVEEAADVVLRPVFTSLYGPDLIQCHKGSSEFYRQIFEDSGVDARDALVVDDKEYILAWAKVHGVRTVMISTEDRRGKEMMIEVNKVQADGTVAKVIVPVVDDQLESLSQLPALTASWKKHLHVKE</sequence>
<organism evidence="1 2">
    <name type="scientific">Linnemannia hyalina</name>
    <dbReference type="NCBI Taxonomy" id="64524"/>
    <lineage>
        <taxon>Eukaryota</taxon>
        <taxon>Fungi</taxon>
        <taxon>Fungi incertae sedis</taxon>
        <taxon>Mucoromycota</taxon>
        <taxon>Mortierellomycotina</taxon>
        <taxon>Mortierellomycetes</taxon>
        <taxon>Mortierellales</taxon>
        <taxon>Mortierellaceae</taxon>
        <taxon>Linnemannia</taxon>
    </lineage>
</organism>
<keyword evidence="2" id="KW-1185">Reference proteome</keyword>
<comment type="caution">
    <text evidence="1">The sequence shown here is derived from an EMBL/GenBank/DDBJ whole genome shotgun (WGS) entry which is preliminary data.</text>
</comment>